<evidence type="ECO:0000313" key="14">
    <source>
        <dbReference type="EMBL" id="TWE12934.1"/>
    </source>
</evidence>
<dbReference type="InterPro" id="IPR036188">
    <property type="entry name" value="FAD/NAD-bd_sf"/>
</dbReference>
<keyword evidence="10 12" id="KW-0560">Oxidoreductase</keyword>
<reference evidence="14 15" key="1">
    <citation type="submission" date="2019-06" db="EMBL/GenBank/DDBJ databases">
        <title>Sequencing the genomes of 1000 actinobacteria strains.</title>
        <authorList>
            <person name="Klenk H.-P."/>
        </authorList>
    </citation>
    <scope>NUCLEOTIDE SEQUENCE [LARGE SCALE GENOMIC DNA]</scope>
    <source>
        <strain evidence="14 15">DSM 19560</strain>
    </source>
</reference>
<dbReference type="EMBL" id="VIVQ01000001">
    <property type="protein sequence ID" value="TWE12934.1"/>
    <property type="molecule type" value="Genomic_DNA"/>
</dbReference>
<evidence type="ECO:0000256" key="11">
    <source>
        <dbReference type="ARBA" id="ARBA00023133"/>
    </source>
</evidence>
<protein>
    <recommendedName>
        <fullName evidence="7 12">Coproporphyrinogen III oxidase</fullName>
        <ecNumber evidence="6 12">1.3.3.15</ecNumber>
    </recommendedName>
</protein>
<comment type="subcellular location">
    <subcellularLocation>
        <location evidence="12">Cytoplasm</location>
    </subcellularLocation>
</comment>
<keyword evidence="8 12" id="KW-0285">Flavoprotein</keyword>
<dbReference type="UniPathway" id="UPA00252"/>
<evidence type="ECO:0000256" key="4">
    <source>
        <dbReference type="ARBA" id="ARBA00004744"/>
    </source>
</evidence>
<dbReference type="PANTHER" id="PTHR42923:SF3">
    <property type="entry name" value="PROTOPORPHYRINOGEN OXIDASE"/>
    <property type="match status" value="1"/>
</dbReference>
<evidence type="ECO:0000256" key="10">
    <source>
        <dbReference type="ARBA" id="ARBA00023002"/>
    </source>
</evidence>
<keyword evidence="11 12" id="KW-0350">Heme biosynthesis</keyword>
<evidence type="ECO:0000259" key="13">
    <source>
        <dbReference type="Pfam" id="PF01593"/>
    </source>
</evidence>
<comment type="caution">
    <text evidence="14">The sequence shown here is derived from an EMBL/GenBank/DDBJ whole genome shotgun (WGS) entry which is preliminary data.</text>
</comment>
<dbReference type="GO" id="GO:0004729">
    <property type="term" value="F:oxygen-dependent protoporphyrinogen oxidase activity"/>
    <property type="evidence" value="ECO:0007669"/>
    <property type="project" value="UniProtKB-UniRule"/>
</dbReference>
<evidence type="ECO:0000313" key="15">
    <source>
        <dbReference type="Proteomes" id="UP000318297"/>
    </source>
</evidence>
<dbReference type="SUPFAM" id="SSF54373">
    <property type="entry name" value="FAD-linked reductases, C-terminal domain"/>
    <property type="match status" value="1"/>
</dbReference>
<dbReference type="InterPro" id="IPR004572">
    <property type="entry name" value="Protoporphyrinogen_oxidase"/>
</dbReference>
<organism evidence="14 15">
    <name type="scientific">Rudaeicoccus suwonensis</name>
    <dbReference type="NCBI Taxonomy" id="657409"/>
    <lineage>
        <taxon>Bacteria</taxon>
        <taxon>Bacillati</taxon>
        <taxon>Actinomycetota</taxon>
        <taxon>Actinomycetes</taxon>
        <taxon>Micrococcales</taxon>
        <taxon>Dermacoccaceae</taxon>
        <taxon>Rudaeicoccus</taxon>
    </lineage>
</organism>
<dbReference type="EC" id="1.3.3.15" evidence="6 12"/>
<dbReference type="GO" id="GO:0005737">
    <property type="term" value="C:cytoplasm"/>
    <property type="evidence" value="ECO:0007669"/>
    <property type="project" value="UniProtKB-SubCell"/>
</dbReference>
<gene>
    <name evidence="14" type="ORF">BKA23_1761</name>
</gene>
<comment type="catalytic activity">
    <reaction evidence="1">
        <text>coproporphyrinogen III + 3 O2 = coproporphyrin III + 3 H2O2</text>
        <dbReference type="Rhea" id="RHEA:43436"/>
        <dbReference type="ChEBI" id="CHEBI:15379"/>
        <dbReference type="ChEBI" id="CHEBI:16240"/>
        <dbReference type="ChEBI" id="CHEBI:57309"/>
        <dbReference type="ChEBI" id="CHEBI:131725"/>
        <dbReference type="EC" id="1.3.3.15"/>
    </reaction>
    <physiologicalReaction direction="left-to-right" evidence="1">
        <dbReference type="Rhea" id="RHEA:43437"/>
    </physiologicalReaction>
</comment>
<evidence type="ECO:0000256" key="5">
    <source>
        <dbReference type="ARBA" id="ARBA00008310"/>
    </source>
</evidence>
<comment type="similarity">
    <text evidence="5 12">Belongs to the protoporphyrinogen/coproporphyrinogen oxidase family. Coproporphyrinogen III oxidase subfamily.</text>
</comment>
<evidence type="ECO:0000256" key="8">
    <source>
        <dbReference type="ARBA" id="ARBA00022630"/>
    </source>
</evidence>
<dbReference type="Gene3D" id="3.90.660.20">
    <property type="entry name" value="Protoporphyrinogen oxidase, mitochondrial, domain 2"/>
    <property type="match status" value="1"/>
</dbReference>
<dbReference type="RefSeq" id="WP_211841630.1">
    <property type="nucleotide sequence ID" value="NZ_VIVQ01000001.1"/>
</dbReference>
<dbReference type="InterPro" id="IPR050464">
    <property type="entry name" value="Zeta_carotene_desat/Oxidored"/>
</dbReference>
<dbReference type="NCBIfam" id="TIGR00562">
    <property type="entry name" value="proto_IX_ox"/>
    <property type="match status" value="1"/>
</dbReference>
<dbReference type="SUPFAM" id="SSF51905">
    <property type="entry name" value="FAD/NAD(P)-binding domain"/>
    <property type="match status" value="1"/>
</dbReference>
<dbReference type="Gene3D" id="1.10.3110.10">
    <property type="entry name" value="protoporphyrinogen ix oxidase, domain 3"/>
    <property type="match status" value="1"/>
</dbReference>
<feature type="domain" description="Amine oxidase" evidence="13">
    <location>
        <begin position="11"/>
        <end position="455"/>
    </location>
</feature>
<keyword evidence="12" id="KW-0963">Cytoplasm</keyword>
<evidence type="ECO:0000256" key="6">
    <source>
        <dbReference type="ARBA" id="ARBA00012402"/>
    </source>
</evidence>
<dbReference type="GO" id="GO:0006783">
    <property type="term" value="P:heme biosynthetic process"/>
    <property type="evidence" value="ECO:0007669"/>
    <property type="project" value="UniProtKB-UniRule"/>
</dbReference>
<keyword evidence="9 12" id="KW-0274">FAD</keyword>
<proteinExistence type="inferred from homology"/>
<dbReference type="InterPro" id="IPR002937">
    <property type="entry name" value="Amino_oxidase"/>
</dbReference>
<evidence type="ECO:0000256" key="1">
    <source>
        <dbReference type="ARBA" id="ARBA00001755"/>
    </source>
</evidence>
<dbReference type="Gene3D" id="3.50.50.60">
    <property type="entry name" value="FAD/NAD(P)-binding domain"/>
    <property type="match status" value="1"/>
</dbReference>
<dbReference type="PANTHER" id="PTHR42923">
    <property type="entry name" value="PROTOPORPHYRINOGEN OXIDASE"/>
    <property type="match status" value="1"/>
</dbReference>
<comment type="pathway">
    <text evidence="4 12">Porphyrin-containing compound metabolism; protoheme biosynthesis.</text>
</comment>
<comment type="cofactor">
    <cofactor evidence="2 12">
        <name>FAD</name>
        <dbReference type="ChEBI" id="CHEBI:57692"/>
    </cofactor>
</comment>
<dbReference type="Pfam" id="PF01593">
    <property type="entry name" value="Amino_oxidase"/>
    <property type="match status" value="1"/>
</dbReference>
<evidence type="ECO:0000256" key="2">
    <source>
        <dbReference type="ARBA" id="ARBA00001974"/>
    </source>
</evidence>
<evidence type="ECO:0000256" key="12">
    <source>
        <dbReference type="RuleBase" id="RU364052"/>
    </source>
</evidence>
<evidence type="ECO:0000256" key="3">
    <source>
        <dbReference type="ARBA" id="ARBA00002185"/>
    </source>
</evidence>
<keyword evidence="15" id="KW-1185">Reference proteome</keyword>
<dbReference type="Proteomes" id="UP000318297">
    <property type="component" value="Unassembled WGS sequence"/>
</dbReference>
<accession>A0A561EBE1</accession>
<name>A0A561EBE1_9MICO</name>
<sequence>MVSIAIVGGGIAGLAAAWQLSTHADSVEVIVLEGSGTAGGKLRSAVVGGQSVDVGAESVLARRPEAVQLLQELGLPTVHPDRVGASIWSRDALHPMPAGTLMGVPGKPADLEGLLSEDELARVADEHSVSVDGDVAIGVLIERALGSAVVDRLVEPLLGGVYAGHARELSARACMPALLTAADTGESLTAVARRVSEASTARAGEPVFASIEGGLGQLPSVLVAALQERGVSIRLDTPVTEIAVEGSGWRLQAGGPVRDESLTVDAVLCAVPAAPTARLLRSVAPDAAAALADIDYASMALVTYAFPSAESAAFAGSSGFLVPPVDGRNIKASTFSSSKWPRLGQARPDLTFVRVSFGRHREVASLQLSDAHLAWDGLADLRKALPGQVPAPVAAHVQRWGGGLPQYAVGHVERIAGVRESLAAYPTLALAGAAYDGVGIPACIGSARAAADQLIAALR</sequence>
<evidence type="ECO:0000256" key="9">
    <source>
        <dbReference type="ARBA" id="ARBA00022827"/>
    </source>
</evidence>
<dbReference type="AlphaFoldDB" id="A0A561EBE1"/>
<evidence type="ECO:0000256" key="7">
    <source>
        <dbReference type="ARBA" id="ARBA00019046"/>
    </source>
</evidence>
<comment type="function">
    <text evidence="3 12">Involved in coproporphyrin-dependent heme b biosynthesis. Catalyzes the oxidation of coproporphyrinogen III to coproporphyrin III.</text>
</comment>